<proteinExistence type="predicted"/>
<gene>
    <name evidence="1" type="ORF">NDU88_002390</name>
</gene>
<evidence type="ECO:0000313" key="1">
    <source>
        <dbReference type="EMBL" id="KAJ1097265.1"/>
    </source>
</evidence>
<protein>
    <submittedName>
        <fullName evidence="1">Uncharacterized protein</fullName>
    </submittedName>
</protein>
<comment type="caution">
    <text evidence="1">The sequence shown here is derived from an EMBL/GenBank/DDBJ whole genome shotgun (WGS) entry which is preliminary data.</text>
</comment>
<accession>A0AAV7MAV3</accession>
<evidence type="ECO:0000313" key="2">
    <source>
        <dbReference type="Proteomes" id="UP001066276"/>
    </source>
</evidence>
<dbReference type="AlphaFoldDB" id="A0AAV7MAV3"/>
<organism evidence="1 2">
    <name type="scientific">Pleurodeles waltl</name>
    <name type="common">Iberian ribbed newt</name>
    <dbReference type="NCBI Taxonomy" id="8319"/>
    <lineage>
        <taxon>Eukaryota</taxon>
        <taxon>Metazoa</taxon>
        <taxon>Chordata</taxon>
        <taxon>Craniata</taxon>
        <taxon>Vertebrata</taxon>
        <taxon>Euteleostomi</taxon>
        <taxon>Amphibia</taxon>
        <taxon>Batrachia</taxon>
        <taxon>Caudata</taxon>
        <taxon>Salamandroidea</taxon>
        <taxon>Salamandridae</taxon>
        <taxon>Pleurodelinae</taxon>
        <taxon>Pleurodeles</taxon>
    </lineage>
</organism>
<reference evidence="1" key="1">
    <citation type="journal article" date="2022" name="bioRxiv">
        <title>Sequencing and chromosome-scale assembly of the giantPleurodeles waltlgenome.</title>
        <authorList>
            <person name="Brown T."/>
            <person name="Elewa A."/>
            <person name="Iarovenko S."/>
            <person name="Subramanian E."/>
            <person name="Araus A.J."/>
            <person name="Petzold A."/>
            <person name="Susuki M."/>
            <person name="Suzuki K.-i.T."/>
            <person name="Hayashi T."/>
            <person name="Toyoda A."/>
            <person name="Oliveira C."/>
            <person name="Osipova E."/>
            <person name="Leigh N.D."/>
            <person name="Simon A."/>
            <person name="Yun M.H."/>
        </authorList>
    </citation>
    <scope>NUCLEOTIDE SEQUENCE</scope>
    <source>
        <strain evidence="1">20211129_DDA</strain>
        <tissue evidence="1">Liver</tissue>
    </source>
</reference>
<keyword evidence="2" id="KW-1185">Reference proteome</keyword>
<sequence length="133" mass="15508">MSDGSKLYCLHSWVREDAGYTQQTVRYRFLKPVNHRKRCQKRTIAGARRWNILLLSKEVMLRYANYVSRARGATSGFLAAIHRRALEAREWAGPLVLHEATMSEQDFVLTVMIHLRGAAPRLQAELRIYFEFL</sequence>
<name>A0AAV7MAV3_PLEWA</name>
<dbReference type="Proteomes" id="UP001066276">
    <property type="component" value="Chromosome 10"/>
</dbReference>
<dbReference type="EMBL" id="JANPWB010000014">
    <property type="protein sequence ID" value="KAJ1097265.1"/>
    <property type="molecule type" value="Genomic_DNA"/>
</dbReference>